<evidence type="ECO:0008006" key="3">
    <source>
        <dbReference type="Google" id="ProtNLM"/>
    </source>
</evidence>
<reference evidence="2" key="1">
    <citation type="journal article" date="2018" name="J. Ind. Microbiol. Biotechnol.">
        <title>Genome mining reveals uncommon alkylpyrones as type III PKS products from myxobacteria.</title>
        <authorList>
            <person name="Hug J.J."/>
            <person name="Panter F."/>
            <person name="Krug D."/>
            <person name="Muller R."/>
        </authorList>
    </citation>
    <scope>NUCLEOTIDE SEQUENCE</scope>
    <source>
        <strain evidence="2">MCy6431</strain>
    </source>
</reference>
<dbReference type="AlphaFoldDB" id="A0A3S5GXP4"/>
<proteinExistence type="predicted"/>
<organism evidence="2">
    <name type="scientific">Corallococcus coralloides</name>
    <name type="common">Myxococcus coralloides</name>
    <dbReference type="NCBI Taxonomy" id="184914"/>
    <lineage>
        <taxon>Bacteria</taxon>
        <taxon>Pseudomonadati</taxon>
        <taxon>Myxococcota</taxon>
        <taxon>Myxococcia</taxon>
        <taxon>Myxococcales</taxon>
        <taxon>Cystobacterineae</taxon>
        <taxon>Myxococcaceae</taxon>
        <taxon>Corallococcus</taxon>
    </lineage>
</organism>
<evidence type="ECO:0000256" key="1">
    <source>
        <dbReference type="SAM" id="MobiDB-lite"/>
    </source>
</evidence>
<name>A0A3S5GXP4_CORCK</name>
<accession>A0A3S5GXP4</accession>
<sequence length="180" mass="19091">MDQGRFRRWLLLPGALVAATLLGTACEREKPLPRTGGDYEGVANEAQPTESFRPDQQEQQPKQGGWQDPGSDGRPATGGSGHDDEQQGAGSTPDEFRRPQQVPVPGQEDRPGPQDRSGAQGVQGGIGAPGFTTPQEGATDQGGTRNWEENSGISNKTNQPGTEQGPRSPPKVDAEEAPKQ</sequence>
<feature type="region of interest" description="Disordered" evidence="1">
    <location>
        <begin position="24"/>
        <end position="180"/>
    </location>
</feature>
<feature type="compositionally biased region" description="Basic and acidic residues" evidence="1">
    <location>
        <begin position="170"/>
        <end position="180"/>
    </location>
</feature>
<evidence type="ECO:0000313" key="2">
    <source>
        <dbReference type="EMBL" id="AYM53902.1"/>
    </source>
</evidence>
<dbReference type="EMBL" id="MH908913">
    <property type="protein sequence ID" value="AYM53902.1"/>
    <property type="molecule type" value="Genomic_DNA"/>
</dbReference>
<protein>
    <recommendedName>
        <fullName evidence="3">Lipoprotein</fullName>
    </recommendedName>
</protein>
<feature type="compositionally biased region" description="Polar residues" evidence="1">
    <location>
        <begin position="132"/>
        <end position="162"/>
    </location>
</feature>
<dbReference type="PROSITE" id="PS51257">
    <property type="entry name" value="PROKAR_LIPOPROTEIN"/>
    <property type="match status" value="1"/>
</dbReference>
<feature type="compositionally biased region" description="Low complexity" evidence="1">
    <location>
        <begin position="57"/>
        <end position="68"/>
    </location>
</feature>